<evidence type="ECO:0000313" key="2">
    <source>
        <dbReference type="Proteomes" id="UP000019375"/>
    </source>
</evidence>
<proteinExistence type="predicted"/>
<reference evidence="2" key="1">
    <citation type="journal article" date="2013" name="Genome Announc.">
        <title>Genome sequence of the food spoilage yeast Zygosaccharomyces bailii CLIB 213(T).</title>
        <authorList>
            <person name="Galeote V."/>
            <person name="Bigey F."/>
            <person name="Devillers H."/>
            <person name="Neuveglise C."/>
            <person name="Dequin S."/>
        </authorList>
    </citation>
    <scope>NUCLEOTIDE SEQUENCE [LARGE SCALE GENOMIC DNA]</scope>
    <source>
        <strain evidence="2">CLIB 213 / ATCC 58445 / CBS 680 / CCRC 21525 / NBRC 1098 / NCYC 1416 / NRRL Y-2227</strain>
    </source>
</reference>
<dbReference type="InterPro" id="IPR006594">
    <property type="entry name" value="LisH"/>
</dbReference>
<gene>
    <name evidence="1" type="ORF">BN860_03686g</name>
</gene>
<dbReference type="Proteomes" id="UP000019375">
    <property type="component" value="Unassembled WGS sequence"/>
</dbReference>
<protein>
    <submittedName>
        <fullName evidence="1">ZYBA0S08-03686g1_1</fullName>
    </submittedName>
</protein>
<dbReference type="InterPro" id="IPR036322">
    <property type="entry name" value="WD40_repeat_dom_sf"/>
</dbReference>
<dbReference type="PROSITE" id="PS50896">
    <property type="entry name" value="LISH"/>
    <property type="match status" value="1"/>
</dbReference>
<organism evidence="1 2">
    <name type="scientific">Zygosaccharomyces bailii (strain CLIB 213 / ATCC 58445 / CBS 680 / BCRC 21525 / NBRC 1098 / NCYC 1416 / NRRL Y-2227)</name>
    <dbReference type="NCBI Taxonomy" id="1333698"/>
    <lineage>
        <taxon>Eukaryota</taxon>
        <taxon>Fungi</taxon>
        <taxon>Dikarya</taxon>
        <taxon>Ascomycota</taxon>
        <taxon>Saccharomycotina</taxon>
        <taxon>Saccharomycetes</taxon>
        <taxon>Saccharomycetales</taxon>
        <taxon>Saccharomycetaceae</taxon>
        <taxon>Zygosaccharomyces</taxon>
    </lineage>
</organism>
<dbReference type="InterPro" id="IPR001680">
    <property type="entry name" value="WD40_rpt"/>
</dbReference>
<dbReference type="InterPro" id="IPR015943">
    <property type="entry name" value="WD40/YVTN_repeat-like_dom_sf"/>
</dbReference>
<dbReference type="OrthoDB" id="1932312at2759"/>
<accession>A0A8J2T9J6</accession>
<evidence type="ECO:0000313" key="1">
    <source>
        <dbReference type="EMBL" id="CDF90813.1"/>
    </source>
</evidence>
<dbReference type="AlphaFoldDB" id="A0A8J2T9J6"/>
<keyword evidence="2" id="KW-1185">Reference proteome</keyword>
<name>A0A8J2T9J6_ZYGB2</name>
<sequence length="443" mass="49752">MQDEVGTEYAKVVVAKYLESHGYQDSLVSFLREADLPRRSLLQKDGESLETILDERIKFAEHSVAQSIQDMNLNDRLESVDEKYGIPSWDHAMEFKRLELHDTVKDLVVDVKFGPNQLLFSTSSKEVRMYDFDLNMFKKPFKGSKGTGLLKPCGFLGETGYFYCCGLDGSLNLFGMASDTALYTYKIHGRMVTHTDICPVGKSWFIVSSGLDNHLKVHLIELQTLQVRPWCEVKLASACTALQSCSDQGQLLVFLARNEHTHITCYQVDTVQPRSITQKYQLALNGAQFTVHAFGIRDMKLLPEQELLLVATSHIPYMRLLAVHVPRHVEGQGPFYDKVLRNMITEVPQDDYSQPLLGVLSGRSGIIVSSNSGVYAIDIRKGDSWLLEECPQKRVKCLAISNSNDMVAISYADKTVYLSSLCLKNLVVSEGSGKRLASKPHIK</sequence>
<dbReference type="Gene3D" id="2.130.10.10">
    <property type="entry name" value="YVTN repeat-like/Quinoprotein amine dehydrogenase"/>
    <property type="match status" value="1"/>
</dbReference>
<dbReference type="SUPFAM" id="SSF50978">
    <property type="entry name" value="WD40 repeat-like"/>
    <property type="match status" value="1"/>
</dbReference>
<dbReference type="EMBL" id="HG316461">
    <property type="protein sequence ID" value="CDF90813.1"/>
    <property type="molecule type" value="Genomic_DNA"/>
</dbReference>
<dbReference type="SMART" id="SM00320">
    <property type="entry name" value="WD40"/>
    <property type="match status" value="3"/>
</dbReference>